<accession>A0A6M3KD69</accession>
<proteinExistence type="predicted"/>
<organism evidence="1">
    <name type="scientific">viral metagenome</name>
    <dbReference type="NCBI Taxonomy" id="1070528"/>
    <lineage>
        <taxon>unclassified sequences</taxon>
        <taxon>metagenomes</taxon>
        <taxon>organismal metagenomes</taxon>
    </lineage>
</organism>
<gene>
    <name evidence="1" type="ORF">MM415A00821_0001</name>
</gene>
<dbReference type="EMBL" id="MT142398">
    <property type="protein sequence ID" value="QJA79879.1"/>
    <property type="molecule type" value="Genomic_DNA"/>
</dbReference>
<dbReference type="AlphaFoldDB" id="A0A6M3KD69"/>
<protein>
    <submittedName>
        <fullName evidence="1">Uncharacterized protein</fullName>
    </submittedName>
</protein>
<evidence type="ECO:0000313" key="1">
    <source>
        <dbReference type="EMBL" id="QJA79879.1"/>
    </source>
</evidence>
<sequence>MGEYESNMKYAKCVGDDTRKPEFDRRSTSQLVTDEMNRLRGENKKLRIAARLIHQRGQVASGSKEMADIDSFCKGVNLRVWEWPLGDFWDYDNL</sequence>
<reference evidence="1" key="1">
    <citation type="submission" date="2020-03" db="EMBL/GenBank/DDBJ databases">
        <title>The deep terrestrial virosphere.</title>
        <authorList>
            <person name="Holmfeldt K."/>
            <person name="Nilsson E."/>
            <person name="Simone D."/>
            <person name="Lopez-Fernandez M."/>
            <person name="Wu X."/>
            <person name="de Brujin I."/>
            <person name="Lundin D."/>
            <person name="Andersson A."/>
            <person name="Bertilsson S."/>
            <person name="Dopson M."/>
        </authorList>
    </citation>
    <scope>NUCLEOTIDE SEQUENCE</scope>
    <source>
        <strain evidence="1">MM415A00821</strain>
    </source>
</reference>
<name>A0A6M3KD69_9ZZZZ</name>